<sequence>MNFLYDFGMQNCCVWLFSQNVPPPTPKPSPRAPITEAPKHELIQSQPGAHQSETSIIANNERIDETAHIAEFQGLQYESRTSPQPDETAQTDDTGHQGQNLRARTFRSGDKPSHQELMGWAQNGTLAGQEPAILAFLESEAEHLDFGCHTQPFRSAVQNSKDRRLSQLVHHYLILKQQTQPRVLSSAKTAVDKFRGTWEERSPQDIKHSSTSEPMLENVERSALYAIGSKGSEQYRIEGLDDPKWRYECLDLVHVIMHNTSANSIGFEGFEGGDGHRNERPGDLNLLNAILSNRGVNFKAALASLKPGKPLRIWIIEEHPDGRSEDLSSQLRSAGFPLSDIGGELRDTGTIEPQTHLRVESLTVYRPVAAIRSA</sequence>
<evidence type="ECO:0000313" key="3">
    <source>
        <dbReference type="Proteomes" id="UP000813385"/>
    </source>
</evidence>
<organism evidence="2 3">
    <name type="scientific">Plectosphaerella cucumerina</name>
    <dbReference type="NCBI Taxonomy" id="40658"/>
    <lineage>
        <taxon>Eukaryota</taxon>
        <taxon>Fungi</taxon>
        <taxon>Dikarya</taxon>
        <taxon>Ascomycota</taxon>
        <taxon>Pezizomycotina</taxon>
        <taxon>Sordariomycetes</taxon>
        <taxon>Hypocreomycetidae</taxon>
        <taxon>Glomerellales</taxon>
        <taxon>Plectosphaerellaceae</taxon>
        <taxon>Plectosphaerella</taxon>
    </lineage>
</organism>
<comment type="caution">
    <text evidence="2">The sequence shown here is derived from an EMBL/GenBank/DDBJ whole genome shotgun (WGS) entry which is preliminary data.</text>
</comment>
<evidence type="ECO:0000313" key="2">
    <source>
        <dbReference type="EMBL" id="KAH7363614.1"/>
    </source>
</evidence>
<protein>
    <submittedName>
        <fullName evidence="2">Uncharacterized protein</fullName>
    </submittedName>
</protein>
<reference evidence="2" key="1">
    <citation type="journal article" date="2021" name="Nat. Commun.">
        <title>Genetic determinants of endophytism in the Arabidopsis root mycobiome.</title>
        <authorList>
            <person name="Mesny F."/>
            <person name="Miyauchi S."/>
            <person name="Thiergart T."/>
            <person name="Pickel B."/>
            <person name="Atanasova L."/>
            <person name="Karlsson M."/>
            <person name="Huettel B."/>
            <person name="Barry K.W."/>
            <person name="Haridas S."/>
            <person name="Chen C."/>
            <person name="Bauer D."/>
            <person name="Andreopoulos W."/>
            <person name="Pangilinan J."/>
            <person name="LaButti K."/>
            <person name="Riley R."/>
            <person name="Lipzen A."/>
            <person name="Clum A."/>
            <person name="Drula E."/>
            <person name="Henrissat B."/>
            <person name="Kohler A."/>
            <person name="Grigoriev I.V."/>
            <person name="Martin F.M."/>
            <person name="Hacquard S."/>
        </authorList>
    </citation>
    <scope>NUCLEOTIDE SEQUENCE</scope>
    <source>
        <strain evidence="2">MPI-CAGE-AT-0016</strain>
    </source>
</reference>
<dbReference type="Proteomes" id="UP000813385">
    <property type="component" value="Unassembled WGS sequence"/>
</dbReference>
<feature type="region of interest" description="Disordered" evidence="1">
    <location>
        <begin position="76"/>
        <end position="99"/>
    </location>
</feature>
<keyword evidence="3" id="KW-1185">Reference proteome</keyword>
<evidence type="ECO:0000256" key="1">
    <source>
        <dbReference type="SAM" id="MobiDB-lite"/>
    </source>
</evidence>
<accession>A0A8K0X4W7</accession>
<gene>
    <name evidence="2" type="ORF">B0T11DRAFT_282890</name>
</gene>
<name>A0A8K0X4W7_9PEZI</name>
<dbReference type="AlphaFoldDB" id="A0A8K0X4W7"/>
<proteinExistence type="predicted"/>
<dbReference type="EMBL" id="JAGPXD010000003">
    <property type="protein sequence ID" value="KAH7363614.1"/>
    <property type="molecule type" value="Genomic_DNA"/>
</dbReference>